<feature type="domain" description="Thiolase C-terminal" evidence="7">
    <location>
        <begin position="288"/>
        <end position="425"/>
    </location>
</feature>
<dbReference type="Gene3D" id="3.40.47.10">
    <property type="match status" value="1"/>
</dbReference>
<dbReference type="InterPro" id="IPR020616">
    <property type="entry name" value="Thiolase_N"/>
</dbReference>
<evidence type="ECO:0000256" key="2">
    <source>
        <dbReference type="ARBA" id="ARBA00022679"/>
    </source>
</evidence>
<dbReference type="NCBIfam" id="NF006740">
    <property type="entry name" value="PRK09268.1"/>
    <property type="match status" value="1"/>
</dbReference>
<dbReference type="RefSeq" id="WP_066308457.1">
    <property type="nucleotide sequence ID" value="NZ_LQRT01000001.1"/>
</dbReference>
<keyword evidence="9" id="KW-1185">Reference proteome</keyword>
<accession>A0A163D5Q0</accession>
<feature type="active site" description="Acyl-thioester intermediate" evidence="4">
    <location>
        <position position="92"/>
    </location>
</feature>
<proteinExistence type="inferred from homology"/>
<dbReference type="PANTHER" id="PTHR42689">
    <property type="entry name" value="ACETYL-COA ACYLTRANSFERASE FADA2 (3-KETOACYL-COA THIOLASE) (BETA-KETOTHIOLASE)-RELATED"/>
    <property type="match status" value="1"/>
</dbReference>
<comment type="caution">
    <text evidence="8">The sequence shown here is derived from an EMBL/GenBank/DDBJ whole genome shotgun (WGS) entry which is preliminary data.</text>
</comment>
<dbReference type="STRING" id="1642818.AWE51_16870"/>
<reference evidence="8 9" key="1">
    <citation type="submission" date="2016-01" db="EMBL/GenBank/DDBJ databases">
        <title>The draft genome sequence of Aquimarina sp. RZW4-3-2.</title>
        <authorList>
            <person name="Wang Y."/>
        </authorList>
    </citation>
    <scope>NUCLEOTIDE SEQUENCE [LARGE SCALE GENOMIC DNA]</scope>
    <source>
        <strain evidence="8 9">RZW4-3-2</strain>
    </source>
</reference>
<dbReference type="InterPro" id="IPR002155">
    <property type="entry name" value="Thiolase"/>
</dbReference>
<evidence type="ECO:0000259" key="7">
    <source>
        <dbReference type="Pfam" id="PF02803"/>
    </source>
</evidence>
<feature type="domain" description="Thiolase N-terminal" evidence="6">
    <location>
        <begin position="8"/>
        <end position="277"/>
    </location>
</feature>
<sequence>MNNLNRKVAIIGGARIPFTKSFTHYTRVSNNSLMTGALKALVKKYNLEGKKIDEIALGTLIHYSTDWNWARENVLSSGLDPHSPVHFISRACGTSLDAANTIAMKIATGQIDIGIAGGSDTNSDTPLTIRQSLAWDLMDIRNAKTTGKRLQQIFKTKWFDFFKLLYPSVYEPRTKMSMGDHTELTVKKWGINRIEQDELAYLSHHKAQKAYEDGFYDDLVYEFNGIKKDSIIRGNTSIEKLSTLKPAFDKSDSGTLTAGNSSAFTDGASTILLTSEEYAKEHNLEIEANLIDIQNAAFDYVNGEDLLLAPTVAVSNLLKRNNLTLQDFDFYEIHEAFSGQVLATLKAWESDDFARNVLNRDKALGAIDRTKINTKGGSTAMGHPFSATGTRVLANAAKIIKENGGGRCLVSVCTAGGMGTAAIVEG</sequence>
<dbReference type="PANTHER" id="PTHR42689:SF1">
    <property type="entry name" value="ACETYL-COA ACYLTRANSFERASE FADA2 (3-KETOACYL-COA THIOLASE) (BETA-KETOTHIOLASE)-RELATED"/>
    <property type="match status" value="1"/>
</dbReference>
<dbReference type="InterPro" id="IPR016039">
    <property type="entry name" value="Thiolase-like"/>
</dbReference>
<dbReference type="PIRSF" id="PIRSF000429">
    <property type="entry name" value="Ac-CoA_Ac_transf"/>
    <property type="match status" value="1"/>
</dbReference>
<gene>
    <name evidence="8" type="ORF">AWE51_16870</name>
</gene>
<dbReference type="InterPro" id="IPR050521">
    <property type="entry name" value="3-ketoacyl-CoA_Thiolase"/>
</dbReference>
<dbReference type="Pfam" id="PF00108">
    <property type="entry name" value="Thiolase_N"/>
    <property type="match status" value="1"/>
</dbReference>
<dbReference type="GO" id="GO:0003988">
    <property type="term" value="F:acetyl-CoA C-acyltransferase activity"/>
    <property type="evidence" value="ECO:0007669"/>
    <property type="project" value="UniProtKB-ARBA"/>
</dbReference>
<evidence type="ECO:0000256" key="5">
    <source>
        <dbReference type="RuleBase" id="RU003557"/>
    </source>
</evidence>
<dbReference type="Proteomes" id="UP000076715">
    <property type="component" value="Unassembled WGS sequence"/>
</dbReference>
<dbReference type="OrthoDB" id="1402717at2"/>
<protein>
    <submittedName>
        <fullName evidence="8">Acetyl-CoA acetyltransferase</fullName>
    </submittedName>
</protein>
<dbReference type="InterPro" id="IPR020617">
    <property type="entry name" value="Thiolase_C"/>
</dbReference>
<dbReference type="CDD" id="cd00751">
    <property type="entry name" value="thiolase"/>
    <property type="match status" value="1"/>
</dbReference>
<comment type="similarity">
    <text evidence="1 5">Belongs to the thiolase-like superfamily. Thiolase family.</text>
</comment>
<evidence type="ECO:0000313" key="8">
    <source>
        <dbReference type="EMBL" id="KZS43015.1"/>
    </source>
</evidence>
<feature type="active site" description="Proton acceptor" evidence="4">
    <location>
        <position position="383"/>
    </location>
</feature>
<evidence type="ECO:0000259" key="6">
    <source>
        <dbReference type="Pfam" id="PF00108"/>
    </source>
</evidence>
<dbReference type="SUPFAM" id="SSF53901">
    <property type="entry name" value="Thiolase-like"/>
    <property type="match status" value="2"/>
</dbReference>
<dbReference type="EMBL" id="LQRT01000001">
    <property type="protein sequence ID" value="KZS43015.1"/>
    <property type="molecule type" value="Genomic_DNA"/>
</dbReference>
<dbReference type="Pfam" id="PF02803">
    <property type="entry name" value="Thiolase_C"/>
    <property type="match status" value="1"/>
</dbReference>
<dbReference type="GO" id="GO:0005829">
    <property type="term" value="C:cytosol"/>
    <property type="evidence" value="ECO:0007669"/>
    <property type="project" value="TreeGrafter"/>
</dbReference>
<evidence type="ECO:0000256" key="3">
    <source>
        <dbReference type="ARBA" id="ARBA00023315"/>
    </source>
</evidence>
<evidence type="ECO:0000313" key="9">
    <source>
        <dbReference type="Proteomes" id="UP000076715"/>
    </source>
</evidence>
<keyword evidence="3 5" id="KW-0012">Acyltransferase</keyword>
<organism evidence="8 9">
    <name type="scientific">Aquimarina aggregata</name>
    <dbReference type="NCBI Taxonomy" id="1642818"/>
    <lineage>
        <taxon>Bacteria</taxon>
        <taxon>Pseudomonadati</taxon>
        <taxon>Bacteroidota</taxon>
        <taxon>Flavobacteriia</taxon>
        <taxon>Flavobacteriales</taxon>
        <taxon>Flavobacteriaceae</taxon>
        <taxon>Aquimarina</taxon>
    </lineage>
</organism>
<evidence type="ECO:0000256" key="4">
    <source>
        <dbReference type="PIRSR" id="PIRSR000429-1"/>
    </source>
</evidence>
<name>A0A163D5Q0_9FLAO</name>
<dbReference type="NCBIfam" id="TIGR01930">
    <property type="entry name" value="AcCoA-C-Actrans"/>
    <property type="match status" value="1"/>
</dbReference>
<feature type="active site" description="Proton acceptor" evidence="4">
    <location>
        <position position="413"/>
    </location>
</feature>
<dbReference type="AlphaFoldDB" id="A0A163D5Q0"/>
<evidence type="ECO:0000256" key="1">
    <source>
        <dbReference type="ARBA" id="ARBA00010982"/>
    </source>
</evidence>
<keyword evidence="2 5" id="KW-0808">Transferase</keyword>